<dbReference type="RefSeq" id="XP_066628457.1">
    <property type="nucleotide sequence ID" value="XM_066781455.1"/>
</dbReference>
<dbReference type="Proteomes" id="UP001430584">
    <property type="component" value="Unassembled WGS sequence"/>
</dbReference>
<proteinExistence type="predicted"/>
<reference evidence="1 2" key="1">
    <citation type="submission" date="2024-02" db="EMBL/GenBank/DDBJ databases">
        <title>De novo assembly and annotation of 12 fungi associated with fruit tree decline syndrome in Ontario, Canada.</title>
        <authorList>
            <person name="Sulman M."/>
            <person name="Ellouze W."/>
            <person name="Ilyukhin E."/>
        </authorList>
    </citation>
    <scope>NUCLEOTIDE SEQUENCE [LARGE SCALE GENOMIC DNA]</scope>
    <source>
        <strain evidence="1 2">FDS-637</strain>
    </source>
</reference>
<name>A0ABR3C4B5_9PEZI</name>
<evidence type="ECO:0000313" key="2">
    <source>
        <dbReference type="Proteomes" id="UP001430584"/>
    </source>
</evidence>
<keyword evidence="2" id="KW-1185">Reference proteome</keyword>
<dbReference type="GeneID" id="92014149"/>
<protein>
    <submittedName>
        <fullName evidence="1">Uncharacterized protein</fullName>
    </submittedName>
</protein>
<organism evidence="1 2">
    <name type="scientific">Diplodia seriata</name>
    <dbReference type="NCBI Taxonomy" id="420778"/>
    <lineage>
        <taxon>Eukaryota</taxon>
        <taxon>Fungi</taxon>
        <taxon>Dikarya</taxon>
        <taxon>Ascomycota</taxon>
        <taxon>Pezizomycotina</taxon>
        <taxon>Dothideomycetes</taxon>
        <taxon>Dothideomycetes incertae sedis</taxon>
        <taxon>Botryosphaeriales</taxon>
        <taxon>Botryosphaeriaceae</taxon>
        <taxon>Diplodia</taxon>
    </lineage>
</organism>
<accession>A0ABR3C4B5</accession>
<comment type="caution">
    <text evidence="1">The sequence shown here is derived from an EMBL/GenBank/DDBJ whole genome shotgun (WGS) entry which is preliminary data.</text>
</comment>
<dbReference type="EMBL" id="JAJVCZ030000011">
    <property type="protein sequence ID" value="KAL0254586.1"/>
    <property type="molecule type" value="Genomic_DNA"/>
</dbReference>
<sequence length="135" mass="14710">MRHFNDSDQPRLPDNTNMAGFSWGYNEKMANVGGLQVLYTMPAAEGAGGIGLLQMNKMNKIVDDGEWQSIDAANSSNPFQSVARYSSVAATEAGRVYAVVEDGGSGKAELREWEWVQEDLAYALRGTVNTDVSRS</sequence>
<evidence type="ECO:0000313" key="1">
    <source>
        <dbReference type="EMBL" id="KAL0254586.1"/>
    </source>
</evidence>
<gene>
    <name evidence="1" type="ORF">SLS55_010064</name>
</gene>